<dbReference type="GeneID" id="19269075"/>
<gene>
    <name evidence="1" type="ORF">PFICI_04062</name>
</gene>
<accession>W3XKP4</accession>
<dbReference type="Proteomes" id="UP000030651">
    <property type="component" value="Unassembled WGS sequence"/>
</dbReference>
<proteinExistence type="predicted"/>
<dbReference type="EMBL" id="KI912110">
    <property type="protein sequence ID" value="ETS86037.1"/>
    <property type="molecule type" value="Genomic_DNA"/>
</dbReference>
<keyword evidence="2" id="KW-1185">Reference proteome</keyword>
<dbReference type="InParanoid" id="W3XKP4"/>
<dbReference type="OrthoDB" id="10465136at2759"/>
<protein>
    <submittedName>
        <fullName evidence="1">Uncharacterized protein</fullName>
    </submittedName>
</protein>
<reference evidence="2" key="1">
    <citation type="journal article" date="2015" name="BMC Genomics">
        <title>Genomic and transcriptomic analysis of the endophytic fungus Pestalotiopsis fici reveals its lifestyle and high potential for synthesis of natural products.</title>
        <authorList>
            <person name="Wang X."/>
            <person name="Zhang X."/>
            <person name="Liu L."/>
            <person name="Xiang M."/>
            <person name="Wang W."/>
            <person name="Sun X."/>
            <person name="Che Y."/>
            <person name="Guo L."/>
            <person name="Liu G."/>
            <person name="Guo L."/>
            <person name="Wang C."/>
            <person name="Yin W.B."/>
            <person name="Stadler M."/>
            <person name="Zhang X."/>
            <person name="Liu X."/>
        </authorList>
    </citation>
    <scope>NUCLEOTIDE SEQUENCE [LARGE SCALE GENOMIC DNA]</scope>
    <source>
        <strain evidence="2">W106-1 / CGMCC3.15140</strain>
    </source>
</reference>
<sequence>MSDLDGTMSNLPNVYPTEGPIAPKAMNSMWWFFRNKGELEAYHLILQQISHNLRHLGELAAIAQKRLKECSPADPTTEAVVKAISIDVTKAMQIDQSKYDKMRDMELSDSGSQHFEDLPQHTRDAWITEYVMALRHRENLEKYTEEWMKWLVRKPVSHSTPRPPSRMDYADAEAACMANWSDETEGKIFEMLNDKINSSQSKVWNLYKTTGRIEYNPSAGREARDWRRRIASIYKRGFWKIRYGDDVQKQTKFKDLSTATQRRWIEDYMTADAIVDEVDGIVGEWLNLTLQLNGPPLSPPR</sequence>
<dbReference type="RefSeq" id="XP_007830834.1">
    <property type="nucleotide sequence ID" value="XM_007832643.1"/>
</dbReference>
<dbReference type="HOGENOM" id="CLU_924708_0_0_1"/>
<dbReference type="AlphaFoldDB" id="W3XKP4"/>
<name>W3XKP4_PESFW</name>
<dbReference type="KEGG" id="pfy:PFICI_04062"/>
<organism evidence="1 2">
    <name type="scientific">Pestalotiopsis fici (strain W106-1 / CGMCC3.15140)</name>
    <dbReference type="NCBI Taxonomy" id="1229662"/>
    <lineage>
        <taxon>Eukaryota</taxon>
        <taxon>Fungi</taxon>
        <taxon>Dikarya</taxon>
        <taxon>Ascomycota</taxon>
        <taxon>Pezizomycotina</taxon>
        <taxon>Sordariomycetes</taxon>
        <taxon>Xylariomycetidae</taxon>
        <taxon>Amphisphaeriales</taxon>
        <taxon>Sporocadaceae</taxon>
        <taxon>Pestalotiopsis</taxon>
    </lineage>
</organism>
<evidence type="ECO:0000313" key="2">
    <source>
        <dbReference type="Proteomes" id="UP000030651"/>
    </source>
</evidence>
<evidence type="ECO:0000313" key="1">
    <source>
        <dbReference type="EMBL" id="ETS86037.1"/>
    </source>
</evidence>